<reference evidence="2 3" key="1">
    <citation type="submission" date="2019-12" db="EMBL/GenBank/DDBJ databases">
        <title>Genomic-based taxomic classification of the family Erythrobacteraceae.</title>
        <authorList>
            <person name="Xu L."/>
        </authorList>
    </citation>
    <scope>NUCLEOTIDE SEQUENCE [LARGE SCALE GENOMIC DNA]</scope>
    <source>
        <strain evidence="2 3">S36</strain>
    </source>
</reference>
<sequence length="111" mass="11798">MQTQLEITDLPVAPLDAAADFHARYLPQARDLLGDVESLVLILPPAERAHQGWRLAVVQELARAAAPDRRVNAIIGDDQAAIQQTLTWLSGAPGITGQLLGVDGNLSDSPA</sequence>
<evidence type="ECO:0000313" key="3">
    <source>
        <dbReference type="Proteomes" id="UP000469430"/>
    </source>
</evidence>
<comment type="caution">
    <text evidence="2">The sequence shown here is derived from an EMBL/GenBank/DDBJ whole genome shotgun (WGS) entry which is preliminary data.</text>
</comment>
<proteinExistence type="predicted"/>
<evidence type="ECO:0000313" key="2">
    <source>
        <dbReference type="EMBL" id="MXO99658.1"/>
    </source>
</evidence>
<dbReference type="RefSeq" id="WP_161391360.1">
    <property type="nucleotide sequence ID" value="NZ_JBHSCP010000001.1"/>
</dbReference>
<organism evidence="2 3">
    <name type="scientific">Croceibacterium xixiisoli</name>
    <dbReference type="NCBI Taxonomy" id="1476466"/>
    <lineage>
        <taxon>Bacteria</taxon>
        <taxon>Pseudomonadati</taxon>
        <taxon>Pseudomonadota</taxon>
        <taxon>Alphaproteobacteria</taxon>
        <taxon>Sphingomonadales</taxon>
        <taxon>Erythrobacteraceae</taxon>
        <taxon>Croceibacterium</taxon>
    </lineage>
</organism>
<dbReference type="Pfam" id="PF21777">
    <property type="entry name" value="SDR-like"/>
    <property type="match status" value="1"/>
</dbReference>
<dbReference type="AlphaFoldDB" id="A0A6I4TYD7"/>
<feature type="domain" description="Short chain dehydrogenase-like proteobacteria" evidence="1">
    <location>
        <begin position="5"/>
        <end position="101"/>
    </location>
</feature>
<dbReference type="EMBL" id="WTYJ01000002">
    <property type="protein sequence ID" value="MXO99658.1"/>
    <property type="molecule type" value="Genomic_DNA"/>
</dbReference>
<dbReference type="Proteomes" id="UP000469430">
    <property type="component" value="Unassembled WGS sequence"/>
</dbReference>
<accession>A0A6I4TYD7</accession>
<keyword evidence="3" id="KW-1185">Reference proteome</keyword>
<name>A0A6I4TYD7_9SPHN</name>
<evidence type="ECO:0000259" key="1">
    <source>
        <dbReference type="Pfam" id="PF21777"/>
    </source>
</evidence>
<gene>
    <name evidence="2" type="ORF">GRI97_11725</name>
</gene>
<protein>
    <recommendedName>
        <fullName evidence="1">Short chain dehydrogenase-like proteobacteria domain-containing protein</fullName>
    </recommendedName>
</protein>
<dbReference type="OrthoDB" id="7409402at2"/>
<dbReference type="InterPro" id="IPR048623">
    <property type="entry name" value="SDR-like_proteobact"/>
</dbReference>